<dbReference type="SUPFAM" id="SSF46894">
    <property type="entry name" value="C-terminal effector domain of the bipartite response regulators"/>
    <property type="match status" value="1"/>
</dbReference>
<keyword evidence="3" id="KW-1185">Reference proteome</keyword>
<dbReference type="EMBL" id="QNRE01000016">
    <property type="protein sequence ID" value="RBO84470.1"/>
    <property type="molecule type" value="Genomic_DNA"/>
</dbReference>
<gene>
    <name evidence="2" type="ORF">DFR74_11631</name>
</gene>
<feature type="compositionally biased region" description="Polar residues" evidence="1">
    <location>
        <begin position="427"/>
        <end position="438"/>
    </location>
</feature>
<dbReference type="Gene3D" id="1.10.10.10">
    <property type="entry name" value="Winged helix-like DNA-binding domain superfamily/Winged helix DNA-binding domain"/>
    <property type="match status" value="1"/>
</dbReference>
<evidence type="ECO:0000313" key="3">
    <source>
        <dbReference type="Proteomes" id="UP000252586"/>
    </source>
</evidence>
<dbReference type="Pfam" id="PF13814">
    <property type="entry name" value="Replic_Relax"/>
    <property type="match status" value="1"/>
</dbReference>
<evidence type="ECO:0000256" key="1">
    <source>
        <dbReference type="SAM" id="MobiDB-lite"/>
    </source>
</evidence>
<protein>
    <submittedName>
        <fullName evidence="2">Protein involved in plasmid replication-relaxation</fullName>
    </submittedName>
</protein>
<dbReference type="InterPro" id="IPR036388">
    <property type="entry name" value="WH-like_DNA-bd_sf"/>
</dbReference>
<feature type="compositionally biased region" description="Polar residues" evidence="1">
    <location>
        <begin position="392"/>
        <end position="413"/>
    </location>
</feature>
<proteinExistence type="predicted"/>
<dbReference type="AlphaFoldDB" id="A0A366D321"/>
<sequence length="457" mass="49464">MNANYSISAERPDHAEASPLAVVRSALDRIADHPLPVVRNQVSGLGRQVDTWGQLRQVLSDPALPIETVDAVWVWLIGRSRTHGSDAALACAGMAAPMLAGMASVFGPRRREDRADIEADLLAEFFAELPRIDVERPFLWFRLRWALFRGGRAWVRREAAAPVPGADVGTGADIDTRADEPVQVMWAPAGHPEQILAEAVAENVITAEVAELIAATRLEGRSVTSLASDSTGLSHWALRKTRQRGEHDLLDWLVARTAATDPARTSTVEHRALQLLSCSADDQGSEVAAQRQRLTERDLEVLRLLDAEQGLSADQVADLLFPSVDTARKRLTALTRRGVLTRCRRTRPGVGRRGVPPWQYALSPLGSAILAVGLHNTTRHGEITGEHAPRRSGSTGTPAAETAFTTSQPTTRAGRSGDFPDTPRSKCGSQTRSSQCGRTSAAPAQPATQVEVNRRCA</sequence>
<dbReference type="STRING" id="1210090.GCA_001613185_04014"/>
<feature type="region of interest" description="Disordered" evidence="1">
    <location>
        <begin position="382"/>
        <end position="457"/>
    </location>
</feature>
<comment type="caution">
    <text evidence="2">The sequence shown here is derived from an EMBL/GenBank/DDBJ whole genome shotgun (WGS) entry which is preliminary data.</text>
</comment>
<organism evidence="2 3">
    <name type="scientific">Nocardia puris</name>
    <dbReference type="NCBI Taxonomy" id="208602"/>
    <lineage>
        <taxon>Bacteria</taxon>
        <taxon>Bacillati</taxon>
        <taxon>Actinomycetota</taxon>
        <taxon>Actinomycetes</taxon>
        <taxon>Mycobacteriales</taxon>
        <taxon>Nocardiaceae</taxon>
        <taxon>Nocardia</taxon>
    </lineage>
</organism>
<reference evidence="2 3" key="1">
    <citation type="submission" date="2018-06" db="EMBL/GenBank/DDBJ databases">
        <title>Genomic Encyclopedia of Type Strains, Phase IV (KMG-IV): sequencing the most valuable type-strain genomes for metagenomic binning, comparative biology and taxonomic classification.</title>
        <authorList>
            <person name="Goeker M."/>
        </authorList>
    </citation>
    <scope>NUCLEOTIDE SEQUENCE [LARGE SCALE GENOMIC DNA]</scope>
    <source>
        <strain evidence="2 3">DSM 44599</strain>
    </source>
</reference>
<accession>A0A366D321</accession>
<dbReference type="Proteomes" id="UP000252586">
    <property type="component" value="Unassembled WGS sequence"/>
</dbReference>
<dbReference type="GO" id="GO:0006355">
    <property type="term" value="P:regulation of DNA-templated transcription"/>
    <property type="evidence" value="ECO:0007669"/>
    <property type="project" value="InterPro"/>
</dbReference>
<dbReference type="GO" id="GO:0003677">
    <property type="term" value="F:DNA binding"/>
    <property type="evidence" value="ECO:0007669"/>
    <property type="project" value="InterPro"/>
</dbReference>
<name>A0A366D321_9NOCA</name>
<dbReference type="RefSeq" id="WP_054814849.1">
    <property type="nucleotide sequence ID" value="NZ_QNRE01000016.1"/>
</dbReference>
<dbReference type="InterPro" id="IPR016032">
    <property type="entry name" value="Sig_transdc_resp-reg_C-effctor"/>
</dbReference>
<evidence type="ECO:0000313" key="2">
    <source>
        <dbReference type="EMBL" id="RBO84470.1"/>
    </source>
</evidence>
<dbReference type="InterPro" id="IPR025855">
    <property type="entry name" value="Replic_Relax"/>
</dbReference>